<dbReference type="GO" id="GO:0007224">
    <property type="term" value="P:smoothened signaling pathway"/>
    <property type="evidence" value="ECO:0007669"/>
    <property type="project" value="TreeGrafter"/>
</dbReference>
<dbReference type="GO" id="GO:0022857">
    <property type="term" value="F:transmembrane transporter activity"/>
    <property type="evidence" value="ECO:0007669"/>
    <property type="project" value="TreeGrafter"/>
</dbReference>
<keyword evidence="4 8" id="KW-0472">Membrane</keyword>
<sequence length="1462" mass="161611">MASPRLNCHSVKVSPRLDCHSLTASPRLDCRSVTASPRLDCRSVTGSPRLDCRSVTESPRLDCHSVTEKTQLDCHSVMASPHMDCHSMTASTRLDCRSVTASPCPKGPPIAVRTAHSCNSSPGPSCRDRVHCHWLQGSQDSGNHQPLQHHVVTKPNRIPRSYSQLIADWPIVLLSAFSLLLIACSLAGFLIGPLPDFSDPLLGFEPRGTQIGKRLCAWKKLQEDTGPDKPLSLFPKKLTEQGSISFEVRPISLSFLFLCAFTVTGENYAQLVYRSGNSASLWSLQAIRSMCEMEQTWIRSHAHFQDLCVREGEGQGGECCPSWSLGNYLAVLSNATSCLGLSSWQVLDSLKLLRYCAPYYHDGSLGPSCGERGKPGRCSKVPEQCKRSSAVYHILHYLVDKDFLGPQTINYQVPSLKYSLLFLPVRRGNSMLDIYLDNLEGRDLTYGNTTITGMDLGIKQRLFHYYLARDSVYPVLAAVTLFFVITFYIRSVFLSAMSTAAALGSLMAAYFFYKIAFGLSFFPFLNLAATLILLGSCANQAFVFTDFWNLQLFQKPSLTLEKRVSRSLQEVGYLMTVSGLTSSAAFYSGYMSSITAIRCFAIYLGTASLISTLFAVVWLPCVLVLRERYTVTTAAEAPRGKTCCILTGGGFWESSSRKRCLFSLVRRMRELRRGLADTSDLLFQKILPCGVVKFRYIWVCWFAAMAAGGTYITCIDPGMKLQALEGVMAQLFRSSHPFERYDSEYRHQFMFQRIKSGEERPMSVTLVWGVLPVDNGDHLNPKSNGSLMMDSEFNMSSPEAQTWLLGLCSRLRNQTFYSPPTSSSDEEEQEWQGDSVCFMEHLVKWISSRQCSQSDNENSLCCSNMLPPFLPQDLQHCLGMMAAERQAGGLPFDSGGPRFDSEGRVAALVLEFRTTHFYSFNYSRTMSFYKAIDTWFEEEISRAPAGLHKGFFVSYLTLFDLQQCLSSETLLVTGFSIILVFAVFLLTTWNVPLSLYGAIAVGGTVFVTIGLMVLLEWQLSGVEALFISAAAGLSVDFAGNYCVSYSLSPHSDRLGRVAHSLKKMGCPAAVGAGAFFCAGVFMLPSTALVFRKLGIFLLLVKCVACGFATFFFQSICCFFGPQKNCGQILWPCNATDTYKEDPVPGLLSPSSATCGGTSNYSVNGAFGCGGRSRARRSFGKGAGEAMHIHQGQQRQRVRPSGGGRDLEQYELQPLARHLSDSFENSTCTSKLSNRPSVLSEDIQFRSLTPQMDSDRRAAEDDYDNEDAGNGNLQTCPPPALQTSSPYKENVLRSVLIPAAEITQNRLLCRRCRGQKQWNPSLSSSSSLDDIVLSCQLPDGDHQHSVALEGASGILYERHQHRCLLYSQSQSSFEGLEDSNETCLSEVDTGLAADTNVEQHPGHLNGKRDTLRLALKETVFDTGLSSTGRGWAGHTNAPVIIPNSKPDLPDVWVKRENDRSNNS</sequence>
<dbReference type="GeneTree" id="ENSGT00940000159551"/>
<reference evidence="10" key="2">
    <citation type="submission" date="2025-08" db="UniProtKB">
        <authorList>
            <consortium name="Ensembl"/>
        </authorList>
    </citation>
    <scope>IDENTIFICATION</scope>
</reference>
<evidence type="ECO:0000259" key="9">
    <source>
        <dbReference type="PROSITE" id="PS50156"/>
    </source>
</evidence>
<dbReference type="Proteomes" id="UP000694620">
    <property type="component" value="Chromosome 16"/>
</dbReference>
<dbReference type="PANTHER" id="PTHR45951">
    <property type="entry name" value="PROTEIN DISPATCHED-RELATED"/>
    <property type="match status" value="1"/>
</dbReference>
<keyword evidence="5" id="KW-0325">Glycoprotein</keyword>
<feature type="transmembrane region" description="Helical" evidence="8">
    <location>
        <begin position="571"/>
        <end position="590"/>
    </location>
</feature>
<evidence type="ECO:0000313" key="11">
    <source>
        <dbReference type="Proteomes" id="UP000694620"/>
    </source>
</evidence>
<feature type="transmembrane region" description="Helical" evidence="8">
    <location>
        <begin position="1068"/>
        <end position="1090"/>
    </location>
</feature>
<dbReference type="PANTHER" id="PTHR45951:SF2">
    <property type="entry name" value="PROTEIN DISPATCHED HOMOLOG 2"/>
    <property type="match status" value="1"/>
</dbReference>
<dbReference type="Ensembl" id="ENSECRT00000030514.1">
    <property type="protein sequence ID" value="ENSECRP00000029879.1"/>
    <property type="gene ID" value="ENSECRG00000020287.1"/>
</dbReference>
<feature type="transmembrane region" description="Helical" evidence="8">
    <location>
        <begin position="995"/>
        <end position="1017"/>
    </location>
</feature>
<feature type="region of interest" description="Disordered" evidence="7">
    <location>
        <begin position="1240"/>
        <end position="1284"/>
    </location>
</feature>
<keyword evidence="2 8" id="KW-0812">Transmembrane</keyword>
<proteinExistence type="inferred from homology"/>
<evidence type="ECO:0000256" key="2">
    <source>
        <dbReference type="ARBA" id="ARBA00022692"/>
    </source>
</evidence>
<dbReference type="InterPro" id="IPR000731">
    <property type="entry name" value="SSD"/>
</dbReference>
<dbReference type="FunFam" id="1.20.1640.10:FF:000011">
    <property type="entry name" value="Dispatched RND transporter family member 1"/>
    <property type="match status" value="1"/>
</dbReference>
<feature type="transmembrane region" description="Helical" evidence="8">
    <location>
        <begin position="501"/>
        <end position="522"/>
    </location>
</feature>
<feature type="transmembrane region" description="Helical" evidence="8">
    <location>
        <begin position="602"/>
        <end position="625"/>
    </location>
</feature>
<dbReference type="SUPFAM" id="SSF82866">
    <property type="entry name" value="Multidrug efflux transporter AcrB transmembrane domain"/>
    <property type="match status" value="2"/>
</dbReference>
<evidence type="ECO:0000256" key="8">
    <source>
        <dbReference type="SAM" id="Phobius"/>
    </source>
</evidence>
<feature type="region of interest" description="Disordered" evidence="7">
    <location>
        <begin position="1177"/>
        <end position="1205"/>
    </location>
</feature>
<feature type="transmembrane region" description="Helical" evidence="8">
    <location>
        <begin position="528"/>
        <end position="550"/>
    </location>
</feature>
<reference evidence="10" key="3">
    <citation type="submission" date="2025-09" db="UniProtKB">
        <authorList>
            <consortium name="Ensembl"/>
        </authorList>
    </citation>
    <scope>IDENTIFICATION</scope>
</reference>
<evidence type="ECO:0000256" key="4">
    <source>
        <dbReference type="ARBA" id="ARBA00023136"/>
    </source>
</evidence>
<evidence type="ECO:0000313" key="10">
    <source>
        <dbReference type="Ensembl" id="ENSECRP00000029879.1"/>
    </source>
</evidence>
<feature type="transmembrane region" description="Helical" evidence="8">
    <location>
        <begin position="970"/>
        <end position="989"/>
    </location>
</feature>
<keyword evidence="3 8" id="KW-1133">Transmembrane helix</keyword>
<feature type="transmembrane region" description="Helical" evidence="8">
    <location>
        <begin position="169"/>
        <end position="191"/>
    </location>
</feature>
<evidence type="ECO:0000256" key="3">
    <source>
        <dbReference type="ARBA" id="ARBA00022989"/>
    </source>
</evidence>
<feature type="domain" description="SSD" evidence="9">
    <location>
        <begin position="489"/>
        <end position="625"/>
    </location>
</feature>
<dbReference type="Pfam" id="PF12349">
    <property type="entry name" value="Sterol-sensing"/>
    <property type="match status" value="1"/>
</dbReference>
<dbReference type="InterPro" id="IPR053958">
    <property type="entry name" value="HMGCR/SNAP/NPC1-like_SSD"/>
</dbReference>
<comment type="similarity">
    <text evidence="6">Belongs to the dispatched family.</text>
</comment>
<reference evidence="10" key="1">
    <citation type="submission" date="2021-06" db="EMBL/GenBank/DDBJ databases">
        <authorList>
            <consortium name="Wellcome Sanger Institute Data Sharing"/>
        </authorList>
    </citation>
    <scope>NUCLEOTIDE SEQUENCE [LARGE SCALE GENOMIC DNA]</scope>
</reference>
<evidence type="ECO:0000256" key="1">
    <source>
        <dbReference type="ARBA" id="ARBA00004141"/>
    </source>
</evidence>
<protein>
    <submittedName>
        <fullName evidence="10">Dispatched RND transporter family member 2</fullName>
    </submittedName>
</protein>
<feature type="transmembrane region" description="Helical" evidence="8">
    <location>
        <begin position="1024"/>
        <end position="1048"/>
    </location>
</feature>
<comment type="subcellular location">
    <subcellularLocation>
        <location evidence="1">Membrane</location>
        <topology evidence="1">Multi-pass membrane protein</topology>
    </subcellularLocation>
</comment>
<accession>A0A8C4TFJ9</accession>
<gene>
    <name evidence="10" type="primary">DISP2</name>
</gene>
<dbReference type="PROSITE" id="PS50156">
    <property type="entry name" value="SSD"/>
    <property type="match status" value="1"/>
</dbReference>
<dbReference type="GO" id="GO:0016020">
    <property type="term" value="C:membrane"/>
    <property type="evidence" value="ECO:0007669"/>
    <property type="project" value="UniProtKB-SubCell"/>
</dbReference>
<organism evidence="10 11">
    <name type="scientific">Erpetoichthys calabaricus</name>
    <name type="common">Rope fish</name>
    <name type="synonym">Calamoichthys calabaricus</name>
    <dbReference type="NCBI Taxonomy" id="27687"/>
    <lineage>
        <taxon>Eukaryota</taxon>
        <taxon>Metazoa</taxon>
        <taxon>Chordata</taxon>
        <taxon>Craniata</taxon>
        <taxon>Vertebrata</taxon>
        <taxon>Euteleostomi</taxon>
        <taxon>Actinopterygii</taxon>
        <taxon>Polypteriformes</taxon>
        <taxon>Polypteridae</taxon>
        <taxon>Erpetoichthys</taxon>
    </lineage>
</organism>
<dbReference type="InterPro" id="IPR052081">
    <property type="entry name" value="Dispatched_Hh_regulator"/>
</dbReference>
<evidence type="ECO:0000256" key="5">
    <source>
        <dbReference type="ARBA" id="ARBA00023180"/>
    </source>
</evidence>
<evidence type="ECO:0000256" key="6">
    <source>
        <dbReference type="ARBA" id="ARBA00038046"/>
    </source>
</evidence>
<name>A0A8C4TFJ9_ERPCA</name>
<dbReference type="Gene3D" id="1.20.1640.10">
    <property type="entry name" value="Multidrug efflux transporter AcrB transmembrane domain"/>
    <property type="match status" value="2"/>
</dbReference>
<keyword evidence="11" id="KW-1185">Reference proteome</keyword>
<feature type="compositionally biased region" description="Polar residues" evidence="7">
    <location>
        <begin position="1270"/>
        <end position="1284"/>
    </location>
</feature>
<feature type="transmembrane region" description="Helical" evidence="8">
    <location>
        <begin position="471"/>
        <end position="489"/>
    </location>
</feature>
<evidence type="ECO:0000256" key="7">
    <source>
        <dbReference type="SAM" id="MobiDB-lite"/>
    </source>
</evidence>